<dbReference type="AlphaFoldDB" id="A0A382Y9Y3"/>
<accession>A0A382Y9Y3</accession>
<sequence>MYHFIVEFIKIFTGVNSGVKLN</sequence>
<name>A0A382Y9Y3_9ZZZZ</name>
<gene>
    <name evidence="1" type="ORF">METZ01_LOCUS432673</name>
</gene>
<reference evidence="1" key="1">
    <citation type="submission" date="2018-05" db="EMBL/GenBank/DDBJ databases">
        <authorList>
            <person name="Lanie J.A."/>
            <person name="Ng W.-L."/>
            <person name="Kazmierczak K.M."/>
            <person name="Andrzejewski T.M."/>
            <person name="Davidsen T.M."/>
            <person name="Wayne K.J."/>
            <person name="Tettelin H."/>
            <person name="Glass J.I."/>
            <person name="Rusch D."/>
            <person name="Podicherti R."/>
            <person name="Tsui H.-C.T."/>
            <person name="Winkler M.E."/>
        </authorList>
    </citation>
    <scope>NUCLEOTIDE SEQUENCE</scope>
</reference>
<protein>
    <submittedName>
        <fullName evidence="1">Uncharacterized protein</fullName>
    </submittedName>
</protein>
<organism evidence="1">
    <name type="scientific">marine metagenome</name>
    <dbReference type="NCBI Taxonomy" id="408172"/>
    <lineage>
        <taxon>unclassified sequences</taxon>
        <taxon>metagenomes</taxon>
        <taxon>ecological metagenomes</taxon>
    </lineage>
</organism>
<evidence type="ECO:0000313" key="1">
    <source>
        <dbReference type="EMBL" id="SVD79819.1"/>
    </source>
</evidence>
<dbReference type="EMBL" id="UINC01173940">
    <property type="protein sequence ID" value="SVD79819.1"/>
    <property type="molecule type" value="Genomic_DNA"/>
</dbReference>
<proteinExistence type="predicted"/>